<evidence type="ECO:0000256" key="1">
    <source>
        <dbReference type="ARBA" id="ARBA00022737"/>
    </source>
</evidence>
<evidence type="ECO:0000313" key="3">
    <source>
        <dbReference type="EMBL" id="KAK7455281.1"/>
    </source>
</evidence>
<evidence type="ECO:0000256" key="2">
    <source>
        <dbReference type="ARBA" id="ARBA00022803"/>
    </source>
</evidence>
<evidence type="ECO:0000313" key="4">
    <source>
        <dbReference type="Proteomes" id="UP001498398"/>
    </source>
</evidence>
<keyword evidence="1" id="KW-0677">Repeat</keyword>
<accession>A0ABR1JFN5</accession>
<dbReference type="Gene3D" id="1.25.40.10">
    <property type="entry name" value="Tetratricopeptide repeat domain"/>
    <property type="match status" value="1"/>
</dbReference>
<dbReference type="InterPro" id="IPR019734">
    <property type="entry name" value="TPR_rpt"/>
</dbReference>
<proteinExistence type="predicted"/>
<reference evidence="3 4" key="1">
    <citation type="submission" date="2024-01" db="EMBL/GenBank/DDBJ databases">
        <title>A draft genome for the cacao thread blight pathogen Marasmiellus scandens.</title>
        <authorList>
            <person name="Baruah I.K."/>
            <person name="Leung J."/>
            <person name="Bukari Y."/>
            <person name="Amoako-Attah I."/>
            <person name="Meinhardt L.W."/>
            <person name="Bailey B.A."/>
            <person name="Cohen S.P."/>
        </authorList>
    </citation>
    <scope>NUCLEOTIDE SEQUENCE [LARGE SCALE GENOMIC DNA]</scope>
    <source>
        <strain evidence="3 4">GH-19</strain>
    </source>
</reference>
<dbReference type="SMART" id="SM00028">
    <property type="entry name" value="TPR"/>
    <property type="match status" value="3"/>
</dbReference>
<dbReference type="Proteomes" id="UP001498398">
    <property type="component" value="Unassembled WGS sequence"/>
</dbReference>
<dbReference type="EMBL" id="JBANRG010000023">
    <property type="protein sequence ID" value="KAK7455281.1"/>
    <property type="molecule type" value="Genomic_DNA"/>
</dbReference>
<gene>
    <name evidence="3" type="ORF">VKT23_011154</name>
</gene>
<sequence>MSTKNTQLANSLKDEGNVLFTQKKFAQADAKYTKALGADDTIAVIWANRAACRLSTRRYIDAIYDATKATEIDPQYSKAHARVATGYDALNQPWHSIENWQKAIDSLSKDSLTPAEKTQKASYEDSLAKAKSTRAILESPTKPKNFVVSPASEDGAHPWDCASGILHELVAQGNHKSSAWLISNAYLEFKDGIDMMNMATQTTARVGTIEQISNAVLKDFRCFHIRNQNFLQKYGVQTVSEADCFKGWKHGGPDVVKKEALQRLQSEGWEKLRPALAITVRAWIMRGFFEGGLRGNYAGQLEFLDNAINFIKWGQQEWKDVPTYDRGCIFEVTFLRAVQNLQFDGIAHLLGTIFNDPAYRSDILEKILKQADEVIESVDSAPLPPYTGPEGPSWRLAFFDYVKGHAYAGKVKLYEDAGHMYVRAAECFPDDDENHATYLACAMTNLIKSKVRISIMLEVIQQIKTTVPKMMRIWRNSATMKQGGGELFSLVLEWERGLREKVARGVVENVPQK</sequence>
<dbReference type="InterPro" id="IPR047150">
    <property type="entry name" value="SGT"/>
</dbReference>
<evidence type="ECO:0008006" key="5">
    <source>
        <dbReference type="Google" id="ProtNLM"/>
    </source>
</evidence>
<keyword evidence="4" id="KW-1185">Reference proteome</keyword>
<dbReference type="PANTHER" id="PTHR45831">
    <property type="entry name" value="LD24721P"/>
    <property type="match status" value="1"/>
</dbReference>
<dbReference type="SUPFAM" id="SSF48452">
    <property type="entry name" value="TPR-like"/>
    <property type="match status" value="1"/>
</dbReference>
<dbReference type="PANTHER" id="PTHR45831:SF2">
    <property type="entry name" value="LD24721P"/>
    <property type="match status" value="1"/>
</dbReference>
<name>A0ABR1JFN5_9AGAR</name>
<comment type="caution">
    <text evidence="3">The sequence shown here is derived from an EMBL/GenBank/DDBJ whole genome shotgun (WGS) entry which is preliminary data.</text>
</comment>
<dbReference type="InterPro" id="IPR011990">
    <property type="entry name" value="TPR-like_helical_dom_sf"/>
</dbReference>
<protein>
    <recommendedName>
        <fullName evidence="5">TPR-like protein</fullName>
    </recommendedName>
</protein>
<organism evidence="3 4">
    <name type="scientific">Marasmiellus scandens</name>
    <dbReference type="NCBI Taxonomy" id="2682957"/>
    <lineage>
        <taxon>Eukaryota</taxon>
        <taxon>Fungi</taxon>
        <taxon>Dikarya</taxon>
        <taxon>Basidiomycota</taxon>
        <taxon>Agaricomycotina</taxon>
        <taxon>Agaricomycetes</taxon>
        <taxon>Agaricomycetidae</taxon>
        <taxon>Agaricales</taxon>
        <taxon>Marasmiineae</taxon>
        <taxon>Omphalotaceae</taxon>
        <taxon>Marasmiellus</taxon>
    </lineage>
</organism>
<keyword evidence="2" id="KW-0802">TPR repeat</keyword>